<evidence type="ECO:0000256" key="2">
    <source>
        <dbReference type="PROSITE-ProRule" id="PRU00169"/>
    </source>
</evidence>
<keyword evidence="2" id="KW-0597">Phosphoprotein</keyword>
<dbReference type="PROSITE" id="PS50110">
    <property type="entry name" value="RESPONSE_REGULATORY"/>
    <property type="match status" value="1"/>
</dbReference>
<dbReference type="PANTHER" id="PTHR48111">
    <property type="entry name" value="REGULATOR OF RPOS"/>
    <property type="match status" value="1"/>
</dbReference>
<feature type="domain" description="OmpR/PhoB-type" evidence="5">
    <location>
        <begin position="124"/>
        <end position="222"/>
    </location>
</feature>
<feature type="domain" description="Response regulatory" evidence="4">
    <location>
        <begin position="2"/>
        <end position="116"/>
    </location>
</feature>
<name>D5RG92_9PROT</name>
<accession>D5RG92</accession>
<dbReference type="CDD" id="cd00383">
    <property type="entry name" value="trans_reg_C"/>
    <property type="match status" value="1"/>
</dbReference>
<evidence type="ECO:0000313" key="7">
    <source>
        <dbReference type="Proteomes" id="UP000005324"/>
    </source>
</evidence>
<dbReference type="PROSITE" id="PS51755">
    <property type="entry name" value="OMPR_PHOB"/>
    <property type="match status" value="1"/>
</dbReference>
<dbReference type="Gene3D" id="3.40.50.2300">
    <property type="match status" value="1"/>
</dbReference>
<feature type="modified residue" description="4-aspartylphosphate" evidence="2">
    <location>
        <position position="51"/>
    </location>
</feature>
<dbReference type="Proteomes" id="UP000005324">
    <property type="component" value="Unassembled WGS sequence"/>
</dbReference>
<sequence>MRILLTEDDARLSDLLGRGLRQVGWSVDTVATAEETGLALASSRYHALVLDLGLPDGDGMALLQALRQRDRSLPILILTARGRLSDRVKGLNAGADDYLVKPFALEEMVARIAAACRRADRPAETELRLGRVALAPAERTFSVDGAVQKLPRREMLVLELLLRARHRLVSKPYLEESLGGLGREIGGNAVEVHVSRLRRRLAELGTGLAIRAERGLGYRLVEADQDQAA</sequence>
<keyword evidence="1 3" id="KW-0238">DNA-binding</keyword>
<reference evidence="6 7" key="1">
    <citation type="submission" date="2010-04" db="EMBL/GenBank/DDBJ databases">
        <authorList>
            <person name="Qin X."/>
            <person name="Bachman B."/>
            <person name="Battles P."/>
            <person name="Bell A."/>
            <person name="Bess C."/>
            <person name="Bickham C."/>
            <person name="Chaboub L."/>
            <person name="Chen D."/>
            <person name="Coyle M."/>
            <person name="Deiros D.R."/>
            <person name="Dinh H."/>
            <person name="Forbes L."/>
            <person name="Fowler G."/>
            <person name="Francisco L."/>
            <person name="Fu Q."/>
            <person name="Gubbala S."/>
            <person name="Hale W."/>
            <person name="Han Y."/>
            <person name="Hemphill L."/>
            <person name="Highlander S.K."/>
            <person name="Hirani K."/>
            <person name="Hogues M."/>
            <person name="Jackson L."/>
            <person name="Jakkamsetti A."/>
            <person name="Javaid M."/>
            <person name="Jiang H."/>
            <person name="Korchina V."/>
            <person name="Kovar C."/>
            <person name="Lara F."/>
            <person name="Lee S."/>
            <person name="Mata R."/>
            <person name="Mathew T."/>
            <person name="Moen C."/>
            <person name="Morales K."/>
            <person name="Munidasa M."/>
            <person name="Nazareth L."/>
            <person name="Ngo R."/>
            <person name="Nguyen L."/>
            <person name="Okwuonu G."/>
            <person name="Ongeri F."/>
            <person name="Patil S."/>
            <person name="Petrosino J."/>
            <person name="Pham C."/>
            <person name="Pham P."/>
            <person name="Pu L.-L."/>
            <person name="Puazo M."/>
            <person name="Raj R."/>
            <person name="Reid J."/>
            <person name="Rouhana J."/>
            <person name="Saada N."/>
            <person name="Shang Y."/>
            <person name="Simmons D."/>
            <person name="Thornton R."/>
            <person name="Warren J."/>
            <person name="Weissenberger G."/>
            <person name="Zhang J."/>
            <person name="Zhang L."/>
            <person name="Zhou C."/>
            <person name="Zhu D."/>
            <person name="Muzny D."/>
            <person name="Worley K."/>
            <person name="Gibbs R."/>
        </authorList>
    </citation>
    <scope>NUCLEOTIDE SEQUENCE [LARGE SCALE GENOMIC DNA]</scope>
    <source>
        <strain evidence="6 7">ATCC 49957</strain>
    </source>
</reference>
<dbReference type="GO" id="GO:0032993">
    <property type="term" value="C:protein-DNA complex"/>
    <property type="evidence" value="ECO:0007669"/>
    <property type="project" value="TreeGrafter"/>
</dbReference>
<dbReference type="InterPro" id="IPR001789">
    <property type="entry name" value="Sig_transdc_resp-reg_receiver"/>
</dbReference>
<evidence type="ECO:0000259" key="5">
    <source>
        <dbReference type="PROSITE" id="PS51755"/>
    </source>
</evidence>
<evidence type="ECO:0000256" key="1">
    <source>
        <dbReference type="ARBA" id="ARBA00023125"/>
    </source>
</evidence>
<dbReference type="InterPro" id="IPR036388">
    <property type="entry name" value="WH-like_DNA-bd_sf"/>
</dbReference>
<dbReference type="OrthoDB" id="9802426at2"/>
<dbReference type="GO" id="GO:0005829">
    <property type="term" value="C:cytosol"/>
    <property type="evidence" value="ECO:0007669"/>
    <property type="project" value="TreeGrafter"/>
</dbReference>
<evidence type="ECO:0000256" key="3">
    <source>
        <dbReference type="PROSITE-ProRule" id="PRU01091"/>
    </source>
</evidence>
<dbReference type="SUPFAM" id="SSF52172">
    <property type="entry name" value="CheY-like"/>
    <property type="match status" value="1"/>
</dbReference>
<keyword evidence="7" id="KW-1185">Reference proteome</keyword>
<proteinExistence type="predicted"/>
<dbReference type="PANTHER" id="PTHR48111:SF36">
    <property type="entry name" value="TRANSCRIPTIONAL REGULATORY PROTEIN CUTR"/>
    <property type="match status" value="1"/>
</dbReference>
<dbReference type="HOGENOM" id="CLU_000445_30_1_5"/>
<dbReference type="RefSeq" id="WP_007005725.1">
    <property type="nucleotide sequence ID" value="NZ_GG770784.1"/>
</dbReference>
<dbReference type="Pfam" id="PF00072">
    <property type="entry name" value="Response_reg"/>
    <property type="match status" value="1"/>
</dbReference>
<feature type="DNA-binding region" description="OmpR/PhoB-type" evidence="3">
    <location>
        <begin position="124"/>
        <end position="222"/>
    </location>
</feature>
<dbReference type="GO" id="GO:0000156">
    <property type="term" value="F:phosphorelay response regulator activity"/>
    <property type="evidence" value="ECO:0007669"/>
    <property type="project" value="TreeGrafter"/>
</dbReference>
<dbReference type="InterPro" id="IPR001867">
    <property type="entry name" value="OmpR/PhoB-type_DNA-bd"/>
</dbReference>
<dbReference type="Gene3D" id="6.10.250.690">
    <property type="match status" value="1"/>
</dbReference>
<dbReference type="InterPro" id="IPR011006">
    <property type="entry name" value="CheY-like_superfamily"/>
</dbReference>
<protein>
    <submittedName>
        <fullName evidence="6">Response regulator receiver domain protein</fullName>
    </submittedName>
</protein>
<organism evidence="6 7">
    <name type="scientific">Pseudoroseomonas cervicalis ATCC 49957</name>
    <dbReference type="NCBI Taxonomy" id="525371"/>
    <lineage>
        <taxon>Bacteria</taxon>
        <taxon>Pseudomonadati</taxon>
        <taxon>Pseudomonadota</taxon>
        <taxon>Alphaproteobacteria</taxon>
        <taxon>Acetobacterales</taxon>
        <taxon>Roseomonadaceae</taxon>
        <taxon>Roseomonas</taxon>
    </lineage>
</organism>
<dbReference type="AlphaFoldDB" id="D5RG92"/>
<dbReference type="InterPro" id="IPR039420">
    <property type="entry name" value="WalR-like"/>
</dbReference>
<dbReference type="GO" id="GO:0000976">
    <property type="term" value="F:transcription cis-regulatory region binding"/>
    <property type="evidence" value="ECO:0007669"/>
    <property type="project" value="TreeGrafter"/>
</dbReference>
<dbReference type="GO" id="GO:0006355">
    <property type="term" value="P:regulation of DNA-templated transcription"/>
    <property type="evidence" value="ECO:0007669"/>
    <property type="project" value="InterPro"/>
</dbReference>
<comment type="caution">
    <text evidence="6">The sequence shown here is derived from an EMBL/GenBank/DDBJ whole genome shotgun (WGS) entry which is preliminary data.</text>
</comment>
<dbReference type="SMART" id="SM00448">
    <property type="entry name" value="REC"/>
    <property type="match status" value="1"/>
</dbReference>
<evidence type="ECO:0000313" key="6">
    <source>
        <dbReference type="EMBL" id="EFH13680.1"/>
    </source>
</evidence>
<dbReference type="EMBL" id="ADVL01000025">
    <property type="protein sequence ID" value="EFH13680.1"/>
    <property type="molecule type" value="Genomic_DNA"/>
</dbReference>
<dbReference type="Gene3D" id="1.10.10.10">
    <property type="entry name" value="Winged helix-like DNA-binding domain superfamily/Winged helix DNA-binding domain"/>
    <property type="match status" value="1"/>
</dbReference>
<dbReference type="SMART" id="SM00862">
    <property type="entry name" value="Trans_reg_C"/>
    <property type="match status" value="1"/>
</dbReference>
<dbReference type="Pfam" id="PF00486">
    <property type="entry name" value="Trans_reg_C"/>
    <property type="match status" value="1"/>
</dbReference>
<evidence type="ECO:0000259" key="4">
    <source>
        <dbReference type="PROSITE" id="PS50110"/>
    </source>
</evidence>
<gene>
    <name evidence="6" type="primary">qseB</name>
    <name evidence="6" type="ORF">HMPREF0731_0101</name>
</gene>